<reference evidence="2" key="1">
    <citation type="submission" date="2020-05" db="EMBL/GenBank/DDBJ databases">
        <title>The draft genome sequence of Maribacter sp. ANRC-HE7.</title>
        <authorList>
            <person name="Mu L."/>
        </authorList>
    </citation>
    <scope>NUCLEOTIDE SEQUENCE</scope>
    <source>
        <strain evidence="2">ANRC-HE7</strain>
    </source>
</reference>
<dbReference type="PROSITE" id="PS51257">
    <property type="entry name" value="PROKAR_LIPOPROTEIN"/>
    <property type="match status" value="1"/>
</dbReference>
<name>A0ABR7UYF1_9FLAO</name>
<evidence type="ECO:0000313" key="2">
    <source>
        <dbReference type="EMBL" id="MBD0777627.1"/>
    </source>
</evidence>
<dbReference type="SUPFAM" id="SSF56601">
    <property type="entry name" value="beta-lactamase/transpeptidase-like"/>
    <property type="match status" value="1"/>
</dbReference>
<dbReference type="Pfam" id="PF00144">
    <property type="entry name" value="Beta-lactamase"/>
    <property type="match status" value="1"/>
</dbReference>
<dbReference type="Gene3D" id="3.40.710.10">
    <property type="entry name" value="DD-peptidase/beta-lactamase superfamily"/>
    <property type="match status" value="1"/>
</dbReference>
<dbReference type="PANTHER" id="PTHR43283">
    <property type="entry name" value="BETA-LACTAMASE-RELATED"/>
    <property type="match status" value="1"/>
</dbReference>
<comment type="caution">
    <text evidence="2">The sequence shown here is derived from an EMBL/GenBank/DDBJ whole genome shotgun (WGS) entry which is preliminary data.</text>
</comment>
<dbReference type="RefSeq" id="WP_188243140.1">
    <property type="nucleotide sequence ID" value="NZ_JABTCF010000003.1"/>
</dbReference>
<dbReference type="Proteomes" id="UP001166021">
    <property type="component" value="Unassembled WGS sequence"/>
</dbReference>
<keyword evidence="3" id="KW-1185">Reference proteome</keyword>
<protein>
    <submittedName>
        <fullName evidence="2">Serine hydrolase</fullName>
    </submittedName>
</protein>
<dbReference type="EMBL" id="JABTCF010000003">
    <property type="protein sequence ID" value="MBD0777627.1"/>
    <property type="molecule type" value="Genomic_DNA"/>
</dbReference>
<dbReference type="GO" id="GO:0016787">
    <property type="term" value="F:hydrolase activity"/>
    <property type="evidence" value="ECO:0007669"/>
    <property type="project" value="UniProtKB-KW"/>
</dbReference>
<dbReference type="InterPro" id="IPR012338">
    <property type="entry name" value="Beta-lactam/transpept-like"/>
</dbReference>
<keyword evidence="2" id="KW-0378">Hydrolase</keyword>
<evidence type="ECO:0000313" key="3">
    <source>
        <dbReference type="Proteomes" id="UP001166021"/>
    </source>
</evidence>
<organism evidence="2 3">
    <name type="scientific">Maribacter aquimaris</name>
    <dbReference type="NCBI Taxonomy" id="2737171"/>
    <lineage>
        <taxon>Bacteria</taxon>
        <taxon>Pseudomonadati</taxon>
        <taxon>Bacteroidota</taxon>
        <taxon>Flavobacteriia</taxon>
        <taxon>Flavobacteriales</taxon>
        <taxon>Flavobacteriaceae</taxon>
        <taxon>Maribacter</taxon>
    </lineage>
</organism>
<sequence length="352" mass="39149">MKHYLFVFSLLLLGMFGCSKDKDNSGDTATEETFSSEQLDNLANYSKEKGGSAVLIMENGRIVYEDYHNGADSQTAAHIHSATKLFWASACALAKQQGLIDYDEYVSNTLTEWQDTDLHPYKNQIKIAHLLTLSSGLSQDFLTISNESNTYQYVVDALDMVSAPHQKFSYGPSNYYVFGVLLERKLNGSGISQNPLEYLETEILDKIGLEYESWAHDQSGNPNIPNGCTLTPRNWVKYGQFLLQGGKWEGEQLIASDLLEEMYVPTGPNPGHGNFAWLNLPDGYGLSTSDSAPEGSPGGMIYYNGYTEIVAGLGSGKNRMYLIPSKNMVIIRQTLLEEDTFEDNEFLGLLLD</sequence>
<proteinExistence type="predicted"/>
<dbReference type="InterPro" id="IPR001466">
    <property type="entry name" value="Beta-lactam-related"/>
</dbReference>
<evidence type="ECO:0000259" key="1">
    <source>
        <dbReference type="Pfam" id="PF00144"/>
    </source>
</evidence>
<dbReference type="InterPro" id="IPR050789">
    <property type="entry name" value="Diverse_Enzym_Activities"/>
</dbReference>
<accession>A0ABR7UYF1</accession>
<dbReference type="PANTHER" id="PTHR43283:SF7">
    <property type="entry name" value="BETA-LACTAMASE-RELATED DOMAIN-CONTAINING PROTEIN"/>
    <property type="match status" value="1"/>
</dbReference>
<feature type="domain" description="Beta-lactamase-related" evidence="1">
    <location>
        <begin position="49"/>
        <end position="236"/>
    </location>
</feature>
<gene>
    <name evidence="2" type="ORF">HPE56_07470</name>
</gene>